<protein>
    <recommendedName>
        <fullName evidence="4">Nucleoporin NUP37</fullName>
    </recommendedName>
</protein>
<dbReference type="OrthoDB" id="5323870at2759"/>
<dbReference type="Proteomes" id="UP000178912">
    <property type="component" value="Unassembled WGS sequence"/>
</dbReference>
<dbReference type="InterPro" id="IPR036322">
    <property type="entry name" value="WD40_repeat_dom_sf"/>
</dbReference>
<gene>
    <name evidence="2" type="ORF">RAG0_06945</name>
</gene>
<evidence type="ECO:0000313" key="2">
    <source>
        <dbReference type="EMBL" id="CZS98060.1"/>
    </source>
</evidence>
<reference evidence="3" key="1">
    <citation type="submission" date="2016-03" db="EMBL/GenBank/DDBJ databases">
        <authorList>
            <person name="Guldener U."/>
        </authorList>
    </citation>
    <scope>NUCLEOTIDE SEQUENCE [LARGE SCALE GENOMIC DNA]</scope>
    <source>
        <strain evidence="3">04CH-RAC-A.6.1</strain>
    </source>
</reference>
<feature type="region of interest" description="Disordered" evidence="1">
    <location>
        <begin position="86"/>
        <end position="114"/>
    </location>
</feature>
<dbReference type="Gene3D" id="2.130.10.10">
    <property type="entry name" value="YVTN repeat-like/Quinoprotein amine dehydrogenase"/>
    <property type="match status" value="1"/>
</dbReference>
<dbReference type="InterPro" id="IPR015943">
    <property type="entry name" value="WD40/YVTN_repeat-like_dom_sf"/>
</dbReference>
<accession>A0A1E1KJ88</accession>
<evidence type="ECO:0000256" key="1">
    <source>
        <dbReference type="SAM" id="MobiDB-lite"/>
    </source>
</evidence>
<dbReference type="SUPFAM" id="SSF50978">
    <property type="entry name" value="WD40 repeat-like"/>
    <property type="match status" value="1"/>
</dbReference>
<organism evidence="2 3">
    <name type="scientific">Rhynchosporium agropyri</name>
    <dbReference type="NCBI Taxonomy" id="914238"/>
    <lineage>
        <taxon>Eukaryota</taxon>
        <taxon>Fungi</taxon>
        <taxon>Dikarya</taxon>
        <taxon>Ascomycota</taxon>
        <taxon>Pezizomycotina</taxon>
        <taxon>Leotiomycetes</taxon>
        <taxon>Helotiales</taxon>
        <taxon>Ploettnerulaceae</taxon>
        <taxon>Rhynchosporium</taxon>
    </lineage>
</organism>
<keyword evidence="3" id="KW-1185">Reference proteome</keyword>
<name>A0A1E1KJ88_9HELO</name>
<evidence type="ECO:0000313" key="3">
    <source>
        <dbReference type="Proteomes" id="UP000178912"/>
    </source>
</evidence>
<dbReference type="EMBL" id="FJUX01000034">
    <property type="protein sequence ID" value="CZS98060.1"/>
    <property type="molecule type" value="Genomic_DNA"/>
</dbReference>
<feature type="compositionally biased region" description="Acidic residues" evidence="1">
    <location>
        <begin position="104"/>
        <end position="113"/>
    </location>
</feature>
<feature type="region of interest" description="Disordered" evidence="1">
    <location>
        <begin position="435"/>
        <end position="469"/>
    </location>
</feature>
<dbReference type="AlphaFoldDB" id="A0A1E1KJ88"/>
<sequence>MAESFTKPRLLKGSQNTQLSYELPHRVYTAKAYPIQSPNGSSVILYGHGAGVKIIWRGGRKFKPQESGSAAHSKTNGSANAAVISLDSDDEGSSAKKSPFEDKPEFEDDEEELNPLHPYPAILQELDLWFGTEVLDLALLPATILKADGPSWRGVDSLKQKIVFAASCADNSVRLVTLPLTPPSPTSKARPEIRSDFTIGNAGKGTWGETVVVLHGHRKPSDGVSITMDLTGAKADSEQSAEPHIVIASHSREVTGILLLWRVPAKTPNDQVEPYQRISLMSPAKSVSFNPSLSRQYTSHLLVAQGVGICRIYDYKGVLKSNEEPSETMSSENGSWLLSLYAGFPATKNNSQTPQQPAAHTGFGRKAVVDAQWVSGGRAVIVLLNDGEWAIWDIEGVGPNAPQGLLGRQGIKGGSISEYSLTGFIDGANKIRTSGPPQITSSRFAPMTPGSRKAADPFSGRGSDSRARGQISVLEVRSSSPTTPSEESILFWLGDTYAVIPNLSKYWAANVQKTGGSGSLFSGPSGSRMVKLENVDLQGERCSGIEQIAKHAPTSAGVSSEILILAEHRLALLVSGKSARERPAEKSASRLALVDKSINGGHLDITGIDQALANLDNGVAKRKIF</sequence>
<evidence type="ECO:0008006" key="4">
    <source>
        <dbReference type="Google" id="ProtNLM"/>
    </source>
</evidence>
<proteinExistence type="predicted"/>